<dbReference type="Proteomes" id="UP001057452">
    <property type="component" value="Chromosome 9"/>
</dbReference>
<sequence length="73" mass="8374">MTGKRETSTCNENVNLQKEKKVKAEHYIPRYHELLPKLEETKGVPGPGQYHIRKACEVQWKPAESHMAPSLSD</sequence>
<proteinExistence type="predicted"/>
<organism evidence="1 2">
    <name type="scientific">Chaenocephalus aceratus</name>
    <name type="common">Blackfin icefish</name>
    <name type="synonym">Chaenichthys aceratus</name>
    <dbReference type="NCBI Taxonomy" id="36190"/>
    <lineage>
        <taxon>Eukaryota</taxon>
        <taxon>Metazoa</taxon>
        <taxon>Chordata</taxon>
        <taxon>Craniata</taxon>
        <taxon>Vertebrata</taxon>
        <taxon>Euteleostomi</taxon>
        <taxon>Actinopterygii</taxon>
        <taxon>Neopterygii</taxon>
        <taxon>Teleostei</taxon>
        <taxon>Neoteleostei</taxon>
        <taxon>Acanthomorphata</taxon>
        <taxon>Eupercaria</taxon>
        <taxon>Perciformes</taxon>
        <taxon>Notothenioidei</taxon>
        <taxon>Channichthyidae</taxon>
        <taxon>Chaenocephalus</taxon>
    </lineage>
</organism>
<comment type="caution">
    <text evidence="1">The sequence shown here is derived from an EMBL/GenBank/DDBJ whole genome shotgun (WGS) entry which is preliminary data.</text>
</comment>
<evidence type="ECO:0000313" key="2">
    <source>
        <dbReference type="Proteomes" id="UP001057452"/>
    </source>
</evidence>
<gene>
    <name evidence="1" type="ORF">KUCAC02_028774</name>
</gene>
<reference evidence="1" key="1">
    <citation type="submission" date="2022-05" db="EMBL/GenBank/DDBJ databases">
        <title>Chromosome-level genome of Chaenocephalus aceratus.</title>
        <authorList>
            <person name="Park H."/>
        </authorList>
    </citation>
    <scope>NUCLEOTIDE SEQUENCE</scope>
    <source>
        <strain evidence="1">KU_202001</strain>
    </source>
</reference>
<evidence type="ECO:0000313" key="1">
    <source>
        <dbReference type="EMBL" id="KAI4820807.1"/>
    </source>
</evidence>
<protein>
    <submittedName>
        <fullName evidence="1">Uncharacterized protein</fullName>
    </submittedName>
</protein>
<accession>A0ACB9X3L6</accession>
<dbReference type="EMBL" id="CM043793">
    <property type="protein sequence ID" value="KAI4820807.1"/>
    <property type="molecule type" value="Genomic_DNA"/>
</dbReference>
<keyword evidence="2" id="KW-1185">Reference proteome</keyword>
<name>A0ACB9X3L6_CHAAC</name>